<reference evidence="12" key="1">
    <citation type="submission" date="2020-07" db="EMBL/GenBank/DDBJ databases">
        <title>Multicomponent nature underlies the extraordinary mechanical properties of spider dragline silk.</title>
        <authorList>
            <person name="Kono N."/>
            <person name="Nakamura H."/>
            <person name="Mori M."/>
            <person name="Yoshida Y."/>
            <person name="Ohtoshi R."/>
            <person name="Malay A.D."/>
            <person name="Moran D.A.P."/>
            <person name="Tomita M."/>
            <person name="Numata K."/>
            <person name="Arakawa K."/>
        </authorList>
    </citation>
    <scope>NUCLEOTIDE SEQUENCE</scope>
</reference>
<evidence type="ECO:0000256" key="1">
    <source>
        <dbReference type="ARBA" id="ARBA00004586"/>
    </source>
</evidence>
<evidence type="ECO:0000256" key="2">
    <source>
        <dbReference type="ARBA" id="ARBA00022448"/>
    </source>
</evidence>
<dbReference type="AlphaFoldDB" id="A0A8X6GD97"/>
<evidence type="ECO:0000256" key="6">
    <source>
        <dbReference type="ARBA" id="ARBA00023055"/>
    </source>
</evidence>
<gene>
    <name evidence="12" type="primary">TEX2</name>
    <name evidence="12" type="ORF">TNCT_383221</name>
</gene>
<keyword evidence="3 10" id="KW-0812">Transmembrane</keyword>
<evidence type="ECO:0000256" key="7">
    <source>
        <dbReference type="ARBA" id="ARBA00023121"/>
    </source>
</evidence>
<keyword evidence="5 10" id="KW-1133">Transmembrane helix</keyword>
<evidence type="ECO:0000313" key="12">
    <source>
        <dbReference type="EMBL" id="GFR01588.1"/>
    </source>
</evidence>
<evidence type="ECO:0000256" key="5">
    <source>
        <dbReference type="ARBA" id="ARBA00022989"/>
    </source>
</evidence>
<accession>A0A8X6GD97</accession>
<dbReference type="GO" id="GO:0008289">
    <property type="term" value="F:lipid binding"/>
    <property type="evidence" value="ECO:0007669"/>
    <property type="project" value="UniProtKB-KW"/>
</dbReference>
<evidence type="ECO:0000256" key="3">
    <source>
        <dbReference type="ARBA" id="ARBA00022692"/>
    </source>
</evidence>
<feature type="region of interest" description="Disordered" evidence="9">
    <location>
        <begin position="757"/>
        <end position="792"/>
    </location>
</feature>
<evidence type="ECO:0000259" key="11">
    <source>
        <dbReference type="PROSITE" id="PS51847"/>
    </source>
</evidence>
<evidence type="ECO:0000256" key="9">
    <source>
        <dbReference type="SAM" id="MobiDB-lite"/>
    </source>
</evidence>
<dbReference type="Proteomes" id="UP000887116">
    <property type="component" value="Unassembled WGS sequence"/>
</dbReference>
<feature type="transmembrane region" description="Helical" evidence="10">
    <location>
        <begin position="356"/>
        <end position="377"/>
    </location>
</feature>
<protein>
    <submittedName>
        <fullName evidence="12">Testis-expressed protein 2</fullName>
    </submittedName>
</protein>
<dbReference type="PANTHER" id="PTHR13466:SF0">
    <property type="entry name" value="SMP-LTD DOMAIN-CONTAINING PROTEIN"/>
    <property type="match status" value="1"/>
</dbReference>
<keyword evidence="8 10" id="KW-0472">Membrane</keyword>
<keyword evidence="13" id="KW-1185">Reference proteome</keyword>
<dbReference type="InterPro" id="IPR031468">
    <property type="entry name" value="SMP_LBD"/>
</dbReference>
<evidence type="ECO:0000256" key="8">
    <source>
        <dbReference type="ARBA" id="ARBA00023136"/>
    </source>
</evidence>
<keyword evidence="6" id="KW-0445">Lipid transport</keyword>
<keyword evidence="2" id="KW-0813">Transport</keyword>
<keyword evidence="4" id="KW-0256">Endoplasmic reticulum</keyword>
<comment type="subcellular location">
    <subcellularLocation>
        <location evidence="1">Endoplasmic reticulum membrane</location>
    </subcellularLocation>
</comment>
<dbReference type="GO" id="GO:0006869">
    <property type="term" value="P:lipid transport"/>
    <property type="evidence" value="ECO:0007669"/>
    <property type="project" value="UniProtKB-KW"/>
</dbReference>
<proteinExistence type="predicted"/>
<evidence type="ECO:0000256" key="10">
    <source>
        <dbReference type="SAM" id="Phobius"/>
    </source>
</evidence>
<sequence>MAASFHSNQQSEEICLNHRKENEYENIKSSFDLVDNASIPNITVFEENEPLKKTLVKDDSAENLNIVNGSNSGDANIYTKNVNVRENPETSPFKQAVKGFVLNKLSKKVGSSHLLSGLTEKIVKKLEEGRENTSTVVQNVSVEKSRVKESNADLSNDSIPCELRSVVANDISEISNVEEAVECFEESKTSFNSFEDKKKIFLKPKVTSRSLPSSPARHFTRRTSTSADVDHSSDSEDKSSISESTNIAGFSNKLIQNLDLETSFNYENSIELNNMSVKSSEVKCINPTTTNTVEYFENVYAREKGKAENLFSTHKYQLVFLFLKNLLVHLPLPHVFLLISIIIHNSESFSLYYINYIFDGLIIAYVIYTLICILIQIPSQHVPPNVTYSDTQLEMSSIHQNEFDKLMKGSVKILKGEYDSEEQSHSSTELVNVCIENNCLKILHLQKDDDSEENVGAPYEVYDLCGAHISLVPKGLSKRRIFRKKFPICIMLPAISKKLHTVEDTFEDMDQEEKCDYFSLFPYQDGLLEMPKQRALYIFALTDREKETWYWALKKCVKIEEHITDFSSLYSGSPKFDATSLSYSSLMEMSHNETLSIADDSPGKGAEISFPSNKTKPNLEFGEYVKILFENYQREINAAKFSWTSEAVQNVNKKKNCKQKDVPVEWMNVALGRLFYDFLTQKHWSDKIMAKIQKKLNQLDMPTFMETLEVTDVFMGTCIPQLHSVSNVVNDEFGIWFDFDFTYNGSFQMTLQTKLKMPKTNSQGEEPSDSTESKPNVEGHESSDEDGSGVKKMKHSKFINKIEKWITHKHFQTVAQSKFVKKYVGDISNMLLTLTVEVNLLQGILAVNLPPVPTDRVWYGFRKDPILSITVSPKVGSHEINLSAIVKMIEQRLIRAFKKAIVMPHMDDFIIPLMFSPAYEE</sequence>
<organism evidence="12 13">
    <name type="scientific">Trichonephila clavata</name>
    <name type="common">Joro spider</name>
    <name type="synonym">Nephila clavata</name>
    <dbReference type="NCBI Taxonomy" id="2740835"/>
    <lineage>
        <taxon>Eukaryota</taxon>
        <taxon>Metazoa</taxon>
        <taxon>Ecdysozoa</taxon>
        <taxon>Arthropoda</taxon>
        <taxon>Chelicerata</taxon>
        <taxon>Arachnida</taxon>
        <taxon>Araneae</taxon>
        <taxon>Araneomorphae</taxon>
        <taxon>Entelegynae</taxon>
        <taxon>Araneoidea</taxon>
        <taxon>Nephilidae</taxon>
        <taxon>Trichonephila</taxon>
    </lineage>
</organism>
<evidence type="ECO:0000313" key="13">
    <source>
        <dbReference type="Proteomes" id="UP000887116"/>
    </source>
</evidence>
<dbReference type="CDD" id="cd21675">
    <property type="entry name" value="SMP_TEX2"/>
    <property type="match status" value="1"/>
</dbReference>
<comment type="caution">
    <text evidence="12">The sequence shown here is derived from an EMBL/GenBank/DDBJ whole genome shotgun (WGS) entry which is preliminary data.</text>
</comment>
<dbReference type="EMBL" id="BMAO01025292">
    <property type="protein sequence ID" value="GFR01588.1"/>
    <property type="molecule type" value="Genomic_DNA"/>
</dbReference>
<dbReference type="PROSITE" id="PS51847">
    <property type="entry name" value="SMP"/>
    <property type="match status" value="1"/>
</dbReference>
<dbReference type="OrthoDB" id="26740at2759"/>
<feature type="compositionally biased region" description="Basic and acidic residues" evidence="9">
    <location>
        <begin position="228"/>
        <end position="240"/>
    </location>
</feature>
<feature type="domain" description="SMP-LTD" evidence="11">
    <location>
        <begin position="660"/>
        <end position="912"/>
    </location>
</feature>
<feature type="compositionally biased region" description="Basic and acidic residues" evidence="9">
    <location>
        <begin position="771"/>
        <end position="782"/>
    </location>
</feature>
<dbReference type="GO" id="GO:0005789">
    <property type="term" value="C:endoplasmic reticulum membrane"/>
    <property type="evidence" value="ECO:0007669"/>
    <property type="project" value="UniProtKB-SubCell"/>
</dbReference>
<feature type="transmembrane region" description="Helical" evidence="10">
    <location>
        <begin position="318"/>
        <end position="344"/>
    </location>
</feature>
<feature type="region of interest" description="Disordered" evidence="9">
    <location>
        <begin position="208"/>
        <end position="241"/>
    </location>
</feature>
<dbReference type="PANTHER" id="PTHR13466">
    <property type="entry name" value="TEX2 PROTEIN-RELATED"/>
    <property type="match status" value="1"/>
</dbReference>
<keyword evidence="7" id="KW-0446">Lipid-binding</keyword>
<evidence type="ECO:0000256" key="4">
    <source>
        <dbReference type="ARBA" id="ARBA00022824"/>
    </source>
</evidence>
<name>A0A8X6GD97_TRICU</name>